<evidence type="ECO:0000313" key="2">
    <source>
        <dbReference type="Proteomes" id="UP001234297"/>
    </source>
</evidence>
<accession>A0ACC2MWF6</accession>
<organism evidence="1 2">
    <name type="scientific">Persea americana</name>
    <name type="common">Avocado</name>
    <dbReference type="NCBI Taxonomy" id="3435"/>
    <lineage>
        <taxon>Eukaryota</taxon>
        <taxon>Viridiplantae</taxon>
        <taxon>Streptophyta</taxon>
        <taxon>Embryophyta</taxon>
        <taxon>Tracheophyta</taxon>
        <taxon>Spermatophyta</taxon>
        <taxon>Magnoliopsida</taxon>
        <taxon>Magnoliidae</taxon>
        <taxon>Laurales</taxon>
        <taxon>Lauraceae</taxon>
        <taxon>Persea</taxon>
    </lineage>
</organism>
<keyword evidence="2" id="KW-1185">Reference proteome</keyword>
<sequence length="320" mass="36215">MEIFSKQSHQPQVRQPGSVPFIWEEKPGTPKKEWKYDIVPVTSVPSPSAKLVVSVPFKWEEEPGKPIILPSHPILDLNSPPLPPSQLVQFAPSSTYSTRPSSSTTVRGKLRAVFQRTNPFLSSSEEEDDDDDGDVNDEDDDDMLELDFRAFDSKTDDFYSSTPSLLENHTTETTSDIPVQSNDSLNLQKSHQSQHGNWAISVSNSRCGSTRDTNNIGTSVLEFLFPLFPPDSGFLNNVKYHKNCAVALPSLPMKENTYKSNCTLLAKRSHTLLELIQMSRRISCRRKALQVKKQSFCMEFIRVFDCCFFGAKAQQRHRLR</sequence>
<proteinExistence type="predicted"/>
<gene>
    <name evidence="1" type="ORF">MRB53_003130</name>
</gene>
<name>A0ACC2MWF6_PERAE</name>
<dbReference type="EMBL" id="CM056809">
    <property type="protein sequence ID" value="KAJ8650107.1"/>
    <property type="molecule type" value="Genomic_DNA"/>
</dbReference>
<evidence type="ECO:0000313" key="1">
    <source>
        <dbReference type="EMBL" id="KAJ8650107.1"/>
    </source>
</evidence>
<dbReference type="Proteomes" id="UP001234297">
    <property type="component" value="Chromosome 1"/>
</dbReference>
<comment type="caution">
    <text evidence="1">The sequence shown here is derived from an EMBL/GenBank/DDBJ whole genome shotgun (WGS) entry which is preliminary data.</text>
</comment>
<protein>
    <submittedName>
        <fullName evidence="1">Uncharacterized protein</fullName>
    </submittedName>
</protein>
<reference evidence="1 2" key="1">
    <citation type="journal article" date="2022" name="Hortic Res">
        <title>A haplotype resolved chromosomal level avocado genome allows analysis of novel avocado genes.</title>
        <authorList>
            <person name="Nath O."/>
            <person name="Fletcher S.J."/>
            <person name="Hayward A."/>
            <person name="Shaw L.M."/>
            <person name="Masouleh A.K."/>
            <person name="Furtado A."/>
            <person name="Henry R.J."/>
            <person name="Mitter N."/>
        </authorList>
    </citation>
    <scope>NUCLEOTIDE SEQUENCE [LARGE SCALE GENOMIC DNA]</scope>
    <source>
        <strain evidence="2">cv. Hass</strain>
    </source>
</reference>